<evidence type="ECO:0000313" key="1">
    <source>
        <dbReference type="EMBL" id="KAF9764773.1"/>
    </source>
</evidence>
<organism evidence="1 2">
    <name type="scientific">Nosema granulosis</name>
    <dbReference type="NCBI Taxonomy" id="83296"/>
    <lineage>
        <taxon>Eukaryota</taxon>
        <taxon>Fungi</taxon>
        <taxon>Fungi incertae sedis</taxon>
        <taxon>Microsporidia</taxon>
        <taxon>Nosematidae</taxon>
        <taxon>Nosema</taxon>
    </lineage>
</organism>
<accession>A0A9P6H169</accession>
<comment type="caution">
    <text evidence="1">The sequence shown here is derived from an EMBL/GenBank/DDBJ whole genome shotgun (WGS) entry which is preliminary data.</text>
</comment>
<name>A0A9P6H169_9MICR</name>
<gene>
    <name evidence="1" type="ORF">NGRA_0274</name>
</gene>
<dbReference type="EMBL" id="SBJO01000009">
    <property type="protein sequence ID" value="KAF9764773.1"/>
    <property type="molecule type" value="Genomic_DNA"/>
</dbReference>
<sequence>MQRQNQNVNIQYCPHYIQPTTFSEGNIYFFINNEEIVFRYAYNIFLMDSYYYDLNSFIATDSNGNLFEDFKIHSIMKNYGERKRYERIQLNFRVIIGLKEKIFNLIHVDLHNNKTNLGSFKWTFNRNELWVNERGYNKDKSIYTFLIRDRYGKLQPCLRFLNFQGVYNQYNHIFKDNQSKSDIYENDIMSFNNEHDNLETRELPRNGNKFYTVSNGKARSLPSSTNYENEKTELVDSIKEILQSTGVNNDMKNLELRGYSHSFEEFDHQTSLYSIFSDNG</sequence>
<reference evidence="1 2" key="1">
    <citation type="journal article" date="2020" name="Genome Biol. Evol.">
        <title>Comparative genomics of strictly vertically transmitted, feminizing microsporidia endosymbionts of amphipod crustaceans.</title>
        <authorList>
            <person name="Cormier A."/>
            <person name="Chebbi M.A."/>
            <person name="Giraud I."/>
            <person name="Wattier R."/>
            <person name="Teixeira M."/>
            <person name="Gilbert C."/>
            <person name="Rigaud T."/>
            <person name="Cordaux R."/>
        </authorList>
    </citation>
    <scope>NUCLEOTIDE SEQUENCE [LARGE SCALE GENOMIC DNA]</scope>
    <source>
        <strain evidence="1 2">Ou3-Ou53</strain>
    </source>
</reference>
<proteinExistence type="predicted"/>
<dbReference type="AlphaFoldDB" id="A0A9P6H169"/>
<evidence type="ECO:0000313" key="2">
    <source>
        <dbReference type="Proteomes" id="UP000740883"/>
    </source>
</evidence>
<protein>
    <submittedName>
        <fullName evidence="1">Uncharacterized protein</fullName>
    </submittedName>
</protein>
<dbReference type="Proteomes" id="UP000740883">
    <property type="component" value="Unassembled WGS sequence"/>
</dbReference>
<keyword evidence="2" id="KW-1185">Reference proteome</keyword>